<evidence type="ECO:0000313" key="10">
    <source>
        <dbReference type="EMBL" id="MCZ3666997.1"/>
    </source>
</evidence>
<feature type="active site" description="Proton acceptor" evidence="5">
    <location>
        <position position="430"/>
    </location>
</feature>
<dbReference type="RefSeq" id="WP_269295776.1">
    <property type="nucleotide sequence ID" value="NZ_JAKHPH010000002.1"/>
</dbReference>
<dbReference type="FunFam" id="3.30.390.30:FF:000001">
    <property type="entry name" value="Dihydrolipoyl dehydrogenase"/>
    <property type="match status" value="1"/>
</dbReference>
<feature type="binding site" evidence="6">
    <location>
        <position position="52"/>
    </location>
    <ligand>
        <name>FAD</name>
        <dbReference type="ChEBI" id="CHEBI:57692"/>
    </ligand>
</feature>
<feature type="binding site" evidence="6">
    <location>
        <position position="296"/>
    </location>
    <ligand>
        <name>FAD</name>
        <dbReference type="ChEBI" id="CHEBI:57692"/>
    </ligand>
</feature>
<evidence type="ECO:0000256" key="1">
    <source>
        <dbReference type="ARBA" id="ARBA00007532"/>
    </source>
</evidence>
<dbReference type="Pfam" id="PF02852">
    <property type="entry name" value="Pyr_redox_dim"/>
    <property type="match status" value="1"/>
</dbReference>
<dbReference type="Proteomes" id="UP001212401">
    <property type="component" value="Unassembled WGS sequence"/>
</dbReference>
<dbReference type="PANTHER" id="PTHR43014">
    <property type="entry name" value="MERCURIC REDUCTASE"/>
    <property type="match status" value="1"/>
</dbReference>
<protein>
    <submittedName>
        <fullName evidence="10">FAD-dependent oxidoreductase</fullName>
    </submittedName>
</protein>
<evidence type="ECO:0000256" key="2">
    <source>
        <dbReference type="ARBA" id="ARBA00022630"/>
    </source>
</evidence>
<dbReference type="GO" id="GO:0050660">
    <property type="term" value="F:flavin adenine dinucleotide binding"/>
    <property type="evidence" value="ECO:0007669"/>
    <property type="project" value="TreeGrafter"/>
</dbReference>
<dbReference type="InterPro" id="IPR023753">
    <property type="entry name" value="FAD/NAD-binding_dom"/>
</dbReference>
<dbReference type="Pfam" id="PF07992">
    <property type="entry name" value="Pyr_redox_2"/>
    <property type="match status" value="1"/>
</dbReference>
<keyword evidence="2" id="KW-0285">Flavoprotein</keyword>
<proteinExistence type="inferred from homology"/>
<keyword evidence="6" id="KW-0520">NAD</keyword>
<dbReference type="SUPFAM" id="SSF55424">
    <property type="entry name" value="FAD/NAD-linked reductases, dimerisation (C-terminal) domain"/>
    <property type="match status" value="1"/>
</dbReference>
<evidence type="ECO:0000259" key="8">
    <source>
        <dbReference type="Pfam" id="PF02852"/>
    </source>
</evidence>
<name>A0AAW5WR22_9LACO</name>
<dbReference type="PRINTS" id="PR00411">
    <property type="entry name" value="PNDRDTASEI"/>
</dbReference>
<dbReference type="InterPro" id="IPR036188">
    <property type="entry name" value="FAD/NAD-bd_sf"/>
</dbReference>
<reference evidence="10" key="1">
    <citation type="submission" date="2022-01" db="EMBL/GenBank/DDBJ databases">
        <title>VMRC isolate genome collection.</title>
        <authorList>
            <person name="France M."/>
            <person name="Rutt L."/>
            <person name="Humphrys M."/>
            <person name="Ravel J."/>
        </authorList>
    </citation>
    <scope>NUCLEOTIDE SEQUENCE</scope>
    <source>
        <strain evidence="10">C0048A1</strain>
    </source>
</reference>
<dbReference type="PRINTS" id="PR00368">
    <property type="entry name" value="FADPNR"/>
</dbReference>
<evidence type="ECO:0000256" key="4">
    <source>
        <dbReference type="ARBA" id="ARBA00023002"/>
    </source>
</evidence>
<evidence type="ECO:0000256" key="3">
    <source>
        <dbReference type="ARBA" id="ARBA00022827"/>
    </source>
</evidence>
<dbReference type="PIRSF" id="PIRSF000350">
    <property type="entry name" value="Mercury_reductase_MerA"/>
    <property type="match status" value="1"/>
</dbReference>
<gene>
    <name evidence="10" type="ORF">L2724_01690</name>
</gene>
<dbReference type="AlphaFoldDB" id="A0AAW5WR22"/>
<dbReference type="EMBL" id="JAKHPH010000002">
    <property type="protein sequence ID" value="MCZ3666997.1"/>
    <property type="molecule type" value="Genomic_DNA"/>
</dbReference>
<dbReference type="InterPro" id="IPR016156">
    <property type="entry name" value="FAD/NAD-linked_Rdtase_dimer_sf"/>
</dbReference>
<feature type="disulfide bond" description="Redox-active" evidence="7">
    <location>
        <begin position="43"/>
        <end position="48"/>
    </location>
</feature>
<evidence type="ECO:0000313" key="11">
    <source>
        <dbReference type="Proteomes" id="UP001212401"/>
    </source>
</evidence>
<comment type="similarity">
    <text evidence="1">Belongs to the class-I pyridine nucleotide-disulfide oxidoreductase family.</text>
</comment>
<sequence length="446" mass="48277">MKKVQNIVIGFGKGGKTLAKFLAQRGEEVLVVEKSQQMYGGTCINIACLPSKRLVTEAARGTDFATAIKGKIEMVAQLRNKNYHMLADEETVTVLDGTAHFTGNHTIAVETATGTEEYEGGRIFTNTGATPNIPAIPGLKDSQALLTSTTAMELPELPARLVIIGAGYIGLEFAAMFASFGAQVTVLDHHATFLPREDDDVAAMVKENLAKLGVEIKMGVAIKKVTDEAGQAVVRYEEQGNEQGVSADKILVAAGRHPVTENLGLENTDIQLTDQGAIKVDPHLHTTVPNVWAIGDVKGGPQFTYISLDDFRIIKDELFGDGTRQTTNRGVVPTSVFIEPPLSQVGLTEKQAQAAGKDYQLFKLPVAAIPKAKVLKDQRGMLKMLVDPATKEIIGATIYAPESHEIINMVALAMRAKLPYTMLRDQIYTHPTISEGFNDLLKKPVK</sequence>
<evidence type="ECO:0000256" key="7">
    <source>
        <dbReference type="PIRSR" id="PIRSR000350-4"/>
    </source>
</evidence>
<keyword evidence="4" id="KW-0560">Oxidoreductase</keyword>
<dbReference type="SUPFAM" id="SSF51905">
    <property type="entry name" value="FAD/NAD(P)-binding domain"/>
    <property type="match status" value="1"/>
</dbReference>
<dbReference type="InterPro" id="IPR001100">
    <property type="entry name" value="Pyr_nuc-diS_OxRdtase"/>
</dbReference>
<dbReference type="Gene3D" id="3.30.390.30">
    <property type="match status" value="1"/>
</dbReference>
<feature type="binding site" evidence="6">
    <location>
        <begin position="165"/>
        <end position="172"/>
    </location>
    <ligand>
        <name>NAD(+)</name>
        <dbReference type="ChEBI" id="CHEBI:57540"/>
    </ligand>
</feature>
<evidence type="ECO:0000256" key="6">
    <source>
        <dbReference type="PIRSR" id="PIRSR000350-3"/>
    </source>
</evidence>
<keyword evidence="6" id="KW-0547">Nucleotide-binding</keyword>
<keyword evidence="3 6" id="KW-0274">FAD</keyword>
<dbReference type="GO" id="GO:0003955">
    <property type="term" value="F:NAD(P)H dehydrogenase (quinone) activity"/>
    <property type="evidence" value="ECO:0007669"/>
    <property type="project" value="TreeGrafter"/>
</dbReference>
<evidence type="ECO:0000256" key="5">
    <source>
        <dbReference type="PIRSR" id="PIRSR000350-2"/>
    </source>
</evidence>
<accession>A0AAW5WR22</accession>
<comment type="cofactor">
    <cofactor evidence="6">
        <name>FAD</name>
        <dbReference type="ChEBI" id="CHEBI:57692"/>
    </cofactor>
    <text evidence="6">Binds 1 FAD per subunit.</text>
</comment>
<dbReference type="PANTHER" id="PTHR43014:SF4">
    <property type="entry name" value="PYRIDINE NUCLEOTIDE-DISULFIDE OXIDOREDUCTASE RCLA-RELATED"/>
    <property type="match status" value="1"/>
</dbReference>
<feature type="domain" description="Pyridine nucleotide-disulphide oxidoreductase dimerisation" evidence="8">
    <location>
        <begin position="332"/>
        <end position="439"/>
    </location>
</feature>
<dbReference type="Gene3D" id="3.50.50.60">
    <property type="entry name" value="FAD/NAD(P)-binding domain"/>
    <property type="match status" value="2"/>
</dbReference>
<feature type="binding site" evidence="6">
    <location>
        <position position="255"/>
    </location>
    <ligand>
        <name>NAD(+)</name>
        <dbReference type="ChEBI" id="CHEBI:57540"/>
    </ligand>
</feature>
<comment type="caution">
    <text evidence="10">The sequence shown here is derived from an EMBL/GenBank/DDBJ whole genome shotgun (WGS) entry which is preliminary data.</text>
</comment>
<organism evidence="10 11">
    <name type="scientific">Limosilactobacillus vaginalis</name>
    <dbReference type="NCBI Taxonomy" id="1633"/>
    <lineage>
        <taxon>Bacteria</taxon>
        <taxon>Bacillati</taxon>
        <taxon>Bacillota</taxon>
        <taxon>Bacilli</taxon>
        <taxon>Lactobacillales</taxon>
        <taxon>Lactobacillaceae</taxon>
        <taxon>Limosilactobacillus</taxon>
    </lineage>
</organism>
<evidence type="ECO:0000259" key="9">
    <source>
        <dbReference type="Pfam" id="PF07992"/>
    </source>
</evidence>
<dbReference type="InterPro" id="IPR004099">
    <property type="entry name" value="Pyr_nucl-diS_OxRdtase_dimer"/>
</dbReference>
<feature type="domain" description="FAD/NAD(P)-binding" evidence="9">
    <location>
        <begin position="7"/>
        <end position="305"/>
    </location>
</feature>